<keyword evidence="3" id="KW-1185">Reference proteome</keyword>
<feature type="compositionally biased region" description="Basic residues" evidence="1">
    <location>
        <begin position="1"/>
        <end position="17"/>
    </location>
</feature>
<evidence type="ECO:0000313" key="3">
    <source>
        <dbReference type="Proteomes" id="UP000634136"/>
    </source>
</evidence>
<dbReference type="Proteomes" id="UP000634136">
    <property type="component" value="Unassembled WGS sequence"/>
</dbReference>
<proteinExistence type="predicted"/>
<sequence>MTKFRRRRQKFSCRRRTTVWENKANQRRSSEQRDRDDSIAEEAS</sequence>
<evidence type="ECO:0000313" key="2">
    <source>
        <dbReference type="EMBL" id="KAF7815549.1"/>
    </source>
</evidence>
<protein>
    <submittedName>
        <fullName evidence="2">Uncharacterized protein</fullName>
    </submittedName>
</protein>
<evidence type="ECO:0000256" key="1">
    <source>
        <dbReference type="SAM" id="MobiDB-lite"/>
    </source>
</evidence>
<dbReference type="AlphaFoldDB" id="A0A834TE91"/>
<name>A0A834TE91_9FABA</name>
<gene>
    <name evidence="2" type="ORF">G2W53_029518</name>
</gene>
<reference evidence="2" key="1">
    <citation type="submission" date="2020-09" db="EMBL/GenBank/DDBJ databases">
        <title>Genome-Enabled Discovery of Anthraquinone Biosynthesis in Senna tora.</title>
        <authorList>
            <person name="Kang S.-H."/>
            <person name="Pandey R.P."/>
            <person name="Lee C.-M."/>
            <person name="Sim J.-S."/>
            <person name="Jeong J.-T."/>
            <person name="Choi B.-S."/>
            <person name="Jung M."/>
            <person name="Ginzburg D."/>
            <person name="Zhao K."/>
            <person name="Won S.Y."/>
            <person name="Oh T.-J."/>
            <person name="Yu Y."/>
            <person name="Kim N.-H."/>
            <person name="Lee O.R."/>
            <person name="Lee T.-H."/>
            <person name="Bashyal P."/>
            <person name="Kim T.-S."/>
            <person name="Lee W.-H."/>
            <person name="Kawkins C."/>
            <person name="Kim C.-K."/>
            <person name="Kim J.S."/>
            <person name="Ahn B.O."/>
            <person name="Rhee S.Y."/>
            <person name="Sohng J.K."/>
        </authorList>
    </citation>
    <scope>NUCLEOTIDE SEQUENCE</scope>
    <source>
        <tissue evidence="2">Leaf</tissue>
    </source>
</reference>
<organism evidence="2 3">
    <name type="scientific">Senna tora</name>
    <dbReference type="NCBI Taxonomy" id="362788"/>
    <lineage>
        <taxon>Eukaryota</taxon>
        <taxon>Viridiplantae</taxon>
        <taxon>Streptophyta</taxon>
        <taxon>Embryophyta</taxon>
        <taxon>Tracheophyta</taxon>
        <taxon>Spermatophyta</taxon>
        <taxon>Magnoliopsida</taxon>
        <taxon>eudicotyledons</taxon>
        <taxon>Gunneridae</taxon>
        <taxon>Pentapetalae</taxon>
        <taxon>rosids</taxon>
        <taxon>fabids</taxon>
        <taxon>Fabales</taxon>
        <taxon>Fabaceae</taxon>
        <taxon>Caesalpinioideae</taxon>
        <taxon>Cassia clade</taxon>
        <taxon>Senna</taxon>
    </lineage>
</organism>
<comment type="caution">
    <text evidence="2">The sequence shown here is derived from an EMBL/GenBank/DDBJ whole genome shotgun (WGS) entry which is preliminary data.</text>
</comment>
<feature type="region of interest" description="Disordered" evidence="1">
    <location>
        <begin position="1"/>
        <end position="44"/>
    </location>
</feature>
<dbReference type="EMBL" id="JAAIUW010000009">
    <property type="protein sequence ID" value="KAF7815549.1"/>
    <property type="molecule type" value="Genomic_DNA"/>
</dbReference>
<accession>A0A834TE91</accession>
<feature type="compositionally biased region" description="Basic and acidic residues" evidence="1">
    <location>
        <begin position="28"/>
        <end position="38"/>
    </location>
</feature>